<feature type="domain" description="RNase H type-1" evidence="1">
    <location>
        <begin position="66"/>
        <end position="118"/>
    </location>
</feature>
<evidence type="ECO:0000313" key="2">
    <source>
        <dbReference type="EnsemblPlants" id="cds.evm.model.04.1150"/>
    </source>
</evidence>
<dbReference type="GO" id="GO:0003676">
    <property type="term" value="F:nucleic acid binding"/>
    <property type="evidence" value="ECO:0007669"/>
    <property type="project" value="InterPro"/>
</dbReference>
<protein>
    <recommendedName>
        <fullName evidence="1">RNase H type-1 domain-containing protein</fullName>
    </recommendedName>
</protein>
<dbReference type="EMBL" id="UZAU01000372">
    <property type="status" value="NOT_ANNOTATED_CDS"/>
    <property type="molecule type" value="Genomic_DNA"/>
</dbReference>
<dbReference type="EnsemblPlants" id="evm.model.04.1150">
    <property type="protein sequence ID" value="cds.evm.model.04.1150"/>
    <property type="gene ID" value="evm.TU.04.1150"/>
</dbReference>
<dbReference type="InterPro" id="IPR052929">
    <property type="entry name" value="RNase_H-like_EbsB-rel"/>
</dbReference>
<dbReference type="InterPro" id="IPR002156">
    <property type="entry name" value="RNaseH_domain"/>
</dbReference>
<dbReference type="Pfam" id="PF13456">
    <property type="entry name" value="RVT_3"/>
    <property type="match status" value="1"/>
</dbReference>
<dbReference type="Proteomes" id="UP000596661">
    <property type="component" value="Chromosome 4"/>
</dbReference>
<dbReference type="GO" id="GO:0004523">
    <property type="term" value="F:RNA-DNA hybrid ribonuclease activity"/>
    <property type="evidence" value="ECO:0007669"/>
    <property type="project" value="InterPro"/>
</dbReference>
<accession>A0A803PBX9</accession>
<reference evidence="2" key="2">
    <citation type="submission" date="2021-03" db="UniProtKB">
        <authorList>
            <consortium name="EnsemblPlants"/>
        </authorList>
    </citation>
    <scope>IDENTIFICATION</scope>
</reference>
<dbReference type="AlphaFoldDB" id="A0A803PBX9"/>
<keyword evidence="3" id="KW-1185">Reference proteome</keyword>
<sequence>MRDDNANGGVGVLVNSVWLGFSVRWVREAARSKAPAVNPAVETICSSVATNDAPWPNPPSRRLKLNTDAAVDAILKTSGFGVVLRNSYGDVVATMAAPYCGCFSPQVMEALALMHNLQ</sequence>
<dbReference type="Gramene" id="evm.model.04.1150">
    <property type="protein sequence ID" value="cds.evm.model.04.1150"/>
    <property type="gene ID" value="evm.TU.04.1150"/>
</dbReference>
<reference evidence="2" key="1">
    <citation type="submission" date="2018-11" db="EMBL/GenBank/DDBJ databases">
        <authorList>
            <person name="Grassa J C."/>
        </authorList>
    </citation>
    <scope>NUCLEOTIDE SEQUENCE [LARGE SCALE GENOMIC DNA]</scope>
</reference>
<evidence type="ECO:0000313" key="3">
    <source>
        <dbReference type="Proteomes" id="UP000596661"/>
    </source>
</evidence>
<dbReference type="PANTHER" id="PTHR47074">
    <property type="entry name" value="BNAC02G40300D PROTEIN"/>
    <property type="match status" value="1"/>
</dbReference>
<name>A0A803PBX9_CANSA</name>
<proteinExistence type="predicted"/>
<evidence type="ECO:0000259" key="1">
    <source>
        <dbReference type="Pfam" id="PF13456"/>
    </source>
</evidence>
<dbReference type="PANTHER" id="PTHR47074:SF11">
    <property type="entry name" value="REVERSE TRANSCRIPTASE-LIKE PROTEIN"/>
    <property type="match status" value="1"/>
</dbReference>
<organism evidence="2 3">
    <name type="scientific">Cannabis sativa</name>
    <name type="common">Hemp</name>
    <name type="synonym">Marijuana</name>
    <dbReference type="NCBI Taxonomy" id="3483"/>
    <lineage>
        <taxon>Eukaryota</taxon>
        <taxon>Viridiplantae</taxon>
        <taxon>Streptophyta</taxon>
        <taxon>Embryophyta</taxon>
        <taxon>Tracheophyta</taxon>
        <taxon>Spermatophyta</taxon>
        <taxon>Magnoliopsida</taxon>
        <taxon>eudicotyledons</taxon>
        <taxon>Gunneridae</taxon>
        <taxon>Pentapetalae</taxon>
        <taxon>rosids</taxon>
        <taxon>fabids</taxon>
        <taxon>Rosales</taxon>
        <taxon>Cannabaceae</taxon>
        <taxon>Cannabis</taxon>
    </lineage>
</organism>